<evidence type="ECO:0000256" key="2">
    <source>
        <dbReference type="ARBA" id="ARBA00022676"/>
    </source>
</evidence>
<dbReference type="PANTHER" id="PTHR43630">
    <property type="entry name" value="POLY-BETA-1,6-N-ACETYL-D-GLUCOSAMINE SYNTHASE"/>
    <property type="match status" value="1"/>
</dbReference>
<keyword evidence="2" id="KW-0328">Glycosyltransferase</keyword>
<dbReference type="CAZy" id="GT2">
    <property type="family name" value="Glycosyltransferase Family 2"/>
</dbReference>
<keyword evidence="6" id="KW-1185">Reference proteome</keyword>
<dbReference type="HOGENOM" id="CLU_023978_1_2_10"/>
<dbReference type="KEGG" id="pph:Ppha_1704"/>
<accession>B4SAZ4</accession>
<keyword evidence="4" id="KW-0812">Transmembrane</keyword>
<evidence type="ECO:0000256" key="4">
    <source>
        <dbReference type="SAM" id="Phobius"/>
    </source>
</evidence>
<keyword evidence="4" id="KW-1133">Transmembrane helix</keyword>
<dbReference type="Gene3D" id="3.90.550.10">
    <property type="entry name" value="Spore Coat Polysaccharide Biosynthesis Protein SpsA, Chain A"/>
    <property type="match status" value="1"/>
</dbReference>
<feature type="transmembrane region" description="Helical" evidence="4">
    <location>
        <begin position="328"/>
        <end position="345"/>
    </location>
</feature>
<dbReference type="CDD" id="cd06438">
    <property type="entry name" value="EpsO_like"/>
    <property type="match status" value="1"/>
</dbReference>
<organism evidence="5 6">
    <name type="scientific">Pelodictyon phaeoclathratiforme (strain DSM 5477 / BU-1)</name>
    <dbReference type="NCBI Taxonomy" id="324925"/>
    <lineage>
        <taxon>Bacteria</taxon>
        <taxon>Pseudomonadati</taxon>
        <taxon>Chlorobiota</taxon>
        <taxon>Chlorobiia</taxon>
        <taxon>Chlorobiales</taxon>
        <taxon>Chlorobiaceae</taxon>
        <taxon>Chlorobium/Pelodictyon group</taxon>
        <taxon>Pelodictyon</taxon>
    </lineage>
</organism>
<feature type="transmembrane region" description="Helical" evidence="4">
    <location>
        <begin position="6"/>
        <end position="32"/>
    </location>
</feature>
<reference evidence="5 6" key="1">
    <citation type="submission" date="2008-06" db="EMBL/GenBank/DDBJ databases">
        <title>Complete sequence of Pelodictyon phaeoclathratiforme BU-1.</title>
        <authorList>
            <consortium name="US DOE Joint Genome Institute"/>
            <person name="Lucas S."/>
            <person name="Copeland A."/>
            <person name="Lapidus A."/>
            <person name="Glavina del Rio T."/>
            <person name="Dalin E."/>
            <person name="Tice H."/>
            <person name="Bruce D."/>
            <person name="Goodwin L."/>
            <person name="Pitluck S."/>
            <person name="Schmutz J."/>
            <person name="Larimer F."/>
            <person name="Land M."/>
            <person name="Hauser L."/>
            <person name="Kyrpides N."/>
            <person name="Mikhailova N."/>
            <person name="Liu Z."/>
            <person name="Li T."/>
            <person name="Zhao F."/>
            <person name="Overmann J."/>
            <person name="Bryant D.A."/>
            <person name="Richardson P."/>
        </authorList>
    </citation>
    <scope>NUCLEOTIDE SEQUENCE [LARGE SCALE GENOMIC DNA]</scope>
    <source>
        <strain evidence="6">DSM 5477 / BU-1</strain>
    </source>
</reference>
<keyword evidence="3 5" id="KW-0808">Transferase</keyword>
<evidence type="ECO:0000313" key="5">
    <source>
        <dbReference type="EMBL" id="ACF43940.1"/>
    </source>
</evidence>
<dbReference type="GO" id="GO:0016757">
    <property type="term" value="F:glycosyltransferase activity"/>
    <property type="evidence" value="ECO:0007669"/>
    <property type="project" value="UniProtKB-KW"/>
</dbReference>
<dbReference type="Pfam" id="PF13641">
    <property type="entry name" value="Glyco_tranf_2_3"/>
    <property type="match status" value="1"/>
</dbReference>
<evidence type="ECO:0000256" key="3">
    <source>
        <dbReference type="ARBA" id="ARBA00022679"/>
    </source>
</evidence>
<gene>
    <name evidence="5" type="ordered locus">Ppha_1704</name>
</gene>
<proteinExistence type="inferred from homology"/>
<dbReference type="SUPFAM" id="SSF53448">
    <property type="entry name" value="Nucleotide-diphospho-sugar transferases"/>
    <property type="match status" value="1"/>
</dbReference>
<name>B4SAZ4_PELPB</name>
<dbReference type="Proteomes" id="UP000002724">
    <property type="component" value="Chromosome"/>
</dbReference>
<feature type="transmembrane region" description="Helical" evidence="4">
    <location>
        <begin position="357"/>
        <end position="379"/>
    </location>
</feature>
<dbReference type="STRING" id="324925.Ppha_1704"/>
<evidence type="ECO:0000313" key="6">
    <source>
        <dbReference type="Proteomes" id="UP000002724"/>
    </source>
</evidence>
<protein>
    <submittedName>
        <fullName evidence="5">Glycosyl transferase family 2</fullName>
    </submittedName>
</protein>
<dbReference type="eggNOG" id="COG1215">
    <property type="taxonomic scope" value="Bacteria"/>
</dbReference>
<keyword evidence="4" id="KW-0472">Membrane</keyword>
<dbReference type="AlphaFoldDB" id="B4SAZ4"/>
<dbReference type="OrthoDB" id="1523666at2"/>
<sequence length="398" mass="44170">MIIAELILKGMLVVLALPAAYLLLSTVAAYFFKKESSQENRFLNIGVLIPAHNEENGIAQAVTDVLASNYPTEKITIFVVADNCTDRTAEKARQAGALVFERFDEVSRGKGQALDWFLKNCKESYRHTDAITVIDADVSADSNYLREISASLSQPGIQVIQGYNGVGNPEAGWRPALIDAAFNVFNHLRMAGSVKLSGTAGLKGIGMAFRTELLARYGWPCHSIVEDMEFTFLLLEDGISVHYNPDAIVRSEMVTAGKNASTQRSRWEGGRFMLVRKMSAPLFRLFATTKDRRYLFALAELTVPPLSLLVILFSLATAGAFLLLKGGWLLLALSFWLILLFYVASGQIQRHAPLSTWFYLAAAPIYILWKIPLYAAMLLKKGSSEWVRTARESEQKKS</sequence>
<dbReference type="PANTHER" id="PTHR43630:SF1">
    <property type="entry name" value="POLY-BETA-1,6-N-ACETYL-D-GLUCOSAMINE SYNTHASE"/>
    <property type="match status" value="1"/>
</dbReference>
<dbReference type="InterPro" id="IPR029044">
    <property type="entry name" value="Nucleotide-diphossugar_trans"/>
</dbReference>
<comment type="similarity">
    <text evidence="1">Belongs to the glycosyltransferase 2 family.</text>
</comment>
<feature type="transmembrane region" description="Helical" evidence="4">
    <location>
        <begin position="294"/>
        <end position="322"/>
    </location>
</feature>
<evidence type="ECO:0000256" key="1">
    <source>
        <dbReference type="ARBA" id="ARBA00006739"/>
    </source>
</evidence>
<dbReference type="RefSeq" id="WP_012508427.1">
    <property type="nucleotide sequence ID" value="NC_011060.1"/>
</dbReference>
<dbReference type="EMBL" id="CP001110">
    <property type="protein sequence ID" value="ACF43940.1"/>
    <property type="molecule type" value="Genomic_DNA"/>
</dbReference>